<dbReference type="EMBL" id="QKWW01000143">
    <property type="protein sequence ID" value="PZT51984.1"/>
    <property type="molecule type" value="Genomic_DNA"/>
</dbReference>
<comment type="caution">
    <text evidence="1">The sequence shown here is derived from an EMBL/GenBank/DDBJ whole genome shotgun (WGS) entry which is preliminary data.</text>
</comment>
<dbReference type="Proteomes" id="UP000249204">
    <property type="component" value="Unassembled WGS sequence"/>
</dbReference>
<protein>
    <recommendedName>
        <fullName evidence="3">DNA-binding protein</fullName>
    </recommendedName>
</protein>
<accession>A0A2W6N7X6</accession>
<dbReference type="AlphaFoldDB" id="A0A2W6N7X6"/>
<evidence type="ECO:0000313" key="1">
    <source>
        <dbReference type="EMBL" id="PZT51984.1"/>
    </source>
</evidence>
<dbReference type="RefSeq" id="WP_111273729.1">
    <property type="nucleotide sequence ID" value="NZ_QKWW01000143.1"/>
</dbReference>
<evidence type="ECO:0008006" key="3">
    <source>
        <dbReference type="Google" id="ProtNLM"/>
    </source>
</evidence>
<organism evidence="1 2">
    <name type="scientific">Paenibacillus silvae</name>
    <dbReference type="NCBI Taxonomy" id="1325358"/>
    <lineage>
        <taxon>Bacteria</taxon>
        <taxon>Bacillati</taxon>
        <taxon>Bacillota</taxon>
        <taxon>Bacilli</taxon>
        <taxon>Bacillales</taxon>
        <taxon>Paenibacillaceae</taxon>
        <taxon>Paenibacillus</taxon>
    </lineage>
</organism>
<gene>
    <name evidence="1" type="ORF">DN757_29600</name>
</gene>
<evidence type="ECO:0000313" key="2">
    <source>
        <dbReference type="Proteomes" id="UP000249204"/>
    </source>
</evidence>
<name>A0A2W6N7X6_9BACL</name>
<sequence length="101" mass="11771">METNVTIQIPEVDKHVQDLVRKAYELGIEEGRTKLDYPALLTKEDLKGIFQVEVSAVNKLIEKPTFPKFKLIRARYPRDLVFEWIKENSSNIVNSSRHKES</sequence>
<proteinExistence type="predicted"/>
<reference evidence="1 2" key="1">
    <citation type="submission" date="2018-06" db="EMBL/GenBank/DDBJ databases">
        <title>Isolation of heavy metals resistant Paenibacillus silvae NC2 from Gold-Copper mine in ZiJin, China.</title>
        <authorList>
            <person name="Xu J."/>
            <person name="Mazhar H.S."/>
            <person name="Rensing C."/>
        </authorList>
    </citation>
    <scope>NUCLEOTIDE SEQUENCE [LARGE SCALE GENOMIC DNA]</scope>
    <source>
        <strain evidence="1 2">NC2</strain>
    </source>
</reference>